<name>A0A0G4ES63_VITBC</name>
<reference evidence="2 3" key="1">
    <citation type="submission" date="2014-11" db="EMBL/GenBank/DDBJ databases">
        <authorList>
            <person name="Zhu J."/>
            <person name="Qi W."/>
            <person name="Song R."/>
        </authorList>
    </citation>
    <scope>NUCLEOTIDE SEQUENCE [LARGE SCALE GENOMIC DNA]</scope>
</reference>
<dbReference type="AlphaFoldDB" id="A0A0G4ES63"/>
<proteinExistence type="predicted"/>
<organism evidence="2 3">
    <name type="scientific">Vitrella brassicaformis (strain CCMP3155)</name>
    <dbReference type="NCBI Taxonomy" id="1169540"/>
    <lineage>
        <taxon>Eukaryota</taxon>
        <taxon>Sar</taxon>
        <taxon>Alveolata</taxon>
        <taxon>Colpodellida</taxon>
        <taxon>Vitrellaceae</taxon>
        <taxon>Vitrella</taxon>
    </lineage>
</organism>
<accession>A0A0G4ES63</accession>
<dbReference type="OMA" id="QWENANC"/>
<evidence type="ECO:0000256" key="1">
    <source>
        <dbReference type="SAM" id="Phobius"/>
    </source>
</evidence>
<feature type="transmembrane region" description="Helical" evidence="1">
    <location>
        <begin position="31"/>
        <end position="50"/>
    </location>
</feature>
<evidence type="ECO:0000313" key="3">
    <source>
        <dbReference type="Proteomes" id="UP000041254"/>
    </source>
</evidence>
<dbReference type="InParanoid" id="A0A0G4ES63"/>
<dbReference type="VEuPathDB" id="CryptoDB:Vbra_12775"/>
<keyword evidence="1" id="KW-1133">Transmembrane helix</keyword>
<keyword evidence="3" id="KW-1185">Reference proteome</keyword>
<keyword evidence="1" id="KW-0812">Transmembrane</keyword>
<evidence type="ECO:0000313" key="2">
    <source>
        <dbReference type="EMBL" id="CEM00471.1"/>
    </source>
</evidence>
<protein>
    <recommendedName>
        <fullName evidence="4">Transmembrane protein</fullName>
    </recommendedName>
</protein>
<feature type="transmembrane region" description="Helical" evidence="1">
    <location>
        <begin position="139"/>
        <end position="167"/>
    </location>
</feature>
<evidence type="ECO:0008006" key="4">
    <source>
        <dbReference type="Google" id="ProtNLM"/>
    </source>
</evidence>
<gene>
    <name evidence="2" type="ORF">Vbra_12775</name>
</gene>
<dbReference type="EMBL" id="CDMY01000295">
    <property type="protein sequence ID" value="CEM00471.1"/>
    <property type="molecule type" value="Genomic_DNA"/>
</dbReference>
<dbReference type="Proteomes" id="UP000041254">
    <property type="component" value="Unassembled WGS sequence"/>
</dbReference>
<feature type="transmembrane region" description="Helical" evidence="1">
    <location>
        <begin position="92"/>
        <end position="119"/>
    </location>
</feature>
<sequence length="180" mass="19984">MSVNVLKIVRRGGGPAPLVNNPGKGHCWMQVGLNALITAVSGLGIVAAQWENANCGEEATRYLITMGIMALFSAAFFILLGTQAASDTEWSCYLMVMIAIGIVEGVGGAWGVWICYRVYSRRHFKGTREHNCWTSPKTLYYVIQTMCLVHIFTTVYAIYITHISFLVELIRQMGSLKEVR</sequence>
<feature type="transmembrane region" description="Helical" evidence="1">
    <location>
        <begin position="62"/>
        <end position="80"/>
    </location>
</feature>
<keyword evidence="1" id="KW-0472">Membrane</keyword>